<evidence type="ECO:0000313" key="3">
    <source>
        <dbReference type="Proteomes" id="UP000014461"/>
    </source>
</evidence>
<dbReference type="Gene3D" id="3.40.50.1460">
    <property type="match status" value="1"/>
</dbReference>
<gene>
    <name evidence="2" type="ORF">AALB_2738</name>
</gene>
<dbReference type="OrthoDB" id="274297at2"/>
<sequence length="495" mass="54853">MLPASKVFTLLICIHFSFFSNLAQSTQIDNVHLLLISNGHYVDKIKDRNRDGSGSIVDFNGAHVSAMVVNSVLDKHFGLASSTLLRSDEHQIVSKDDVFNILDSLKRKINTATEKSYLIVYYVGHGFGEGIAWNYFLQPGNVEFPNALNSLDVETLASQLIYVGDLNEKLIELGLPYTLLIDACYEGSAVDLFATPLLSDTAKQNLEDVSDVLKFMNQFHGDNPVVFSTHPGSYVRTVTPPLNLNLSYNIGPLARRLELSSKHWAITKGYVKLEDVIHSIMSPKLDSETLPAVSFASFGQQYAFLKTQGGARVKVDRFWGSATTSDLLLLQGAISDEYEPTNDQVKDTFEITFATIAIIGKPNEYISDGKDYVFTSGLEKMSIDTLTENELILQMELDGENWFFSIAVPEGEPFQPKYYENISRHPFQEGENAGLDISGAGRGCNDISGDFNIESVNYLNGIPSSLSLSFTQFCDDEPNPIKGSLIIEIQTTDRL</sequence>
<dbReference type="AlphaFoldDB" id="R9PN04"/>
<proteinExistence type="predicted"/>
<accession>R9PN04</accession>
<evidence type="ECO:0000313" key="2">
    <source>
        <dbReference type="EMBL" id="GAD02658.1"/>
    </source>
</evidence>
<feature type="chain" id="PRO_5004478841" description="Caspase family p20 domain-containing protein" evidence="1">
    <location>
        <begin position="24"/>
        <end position="495"/>
    </location>
</feature>
<comment type="caution">
    <text evidence="2">The sequence shown here is derived from an EMBL/GenBank/DDBJ whole genome shotgun (WGS) entry which is preliminary data.</text>
</comment>
<dbReference type="RefSeq" id="WP_016402425.1">
    <property type="nucleotide sequence ID" value="NZ_BARX01000018.1"/>
</dbReference>
<reference evidence="2" key="1">
    <citation type="journal article" date="2013" name="Genome Announc.">
        <title>Draft Genome Sequence of Agarivorans albus Strain MKT 106T, an Agarolytic Marine Bacterium.</title>
        <authorList>
            <person name="Yasuike M."/>
            <person name="Nakamura Y."/>
            <person name="Kai W."/>
            <person name="Fujiwara A."/>
            <person name="Fukui Y."/>
            <person name="Satomi M."/>
            <person name="Sano M."/>
        </authorList>
    </citation>
    <scope>NUCLEOTIDE SEQUENCE [LARGE SCALE GENOMIC DNA]</scope>
</reference>
<organism evidence="2 3">
    <name type="scientific">Agarivorans albus MKT 106</name>
    <dbReference type="NCBI Taxonomy" id="1331007"/>
    <lineage>
        <taxon>Bacteria</taxon>
        <taxon>Pseudomonadati</taxon>
        <taxon>Pseudomonadota</taxon>
        <taxon>Gammaproteobacteria</taxon>
        <taxon>Alteromonadales</taxon>
        <taxon>Alteromonadaceae</taxon>
        <taxon>Agarivorans</taxon>
    </lineage>
</organism>
<keyword evidence="3" id="KW-1185">Reference proteome</keyword>
<dbReference type="STRING" id="1331007.AALB_2738"/>
<evidence type="ECO:0008006" key="4">
    <source>
        <dbReference type="Google" id="ProtNLM"/>
    </source>
</evidence>
<evidence type="ECO:0000256" key="1">
    <source>
        <dbReference type="SAM" id="SignalP"/>
    </source>
</evidence>
<feature type="signal peptide" evidence="1">
    <location>
        <begin position="1"/>
        <end position="23"/>
    </location>
</feature>
<dbReference type="Proteomes" id="UP000014461">
    <property type="component" value="Unassembled WGS sequence"/>
</dbReference>
<protein>
    <recommendedName>
        <fullName evidence="4">Caspase family p20 domain-containing protein</fullName>
    </recommendedName>
</protein>
<dbReference type="EMBL" id="BARX01000018">
    <property type="protein sequence ID" value="GAD02658.1"/>
    <property type="molecule type" value="Genomic_DNA"/>
</dbReference>
<keyword evidence="1" id="KW-0732">Signal</keyword>
<name>R9PN04_AGAAL</name>